<gene>
    <name evidence="3" type="ORF">WR25_08985</name>
</gene>
<dbReference type="AlphaFoldDB" id="A0A2A2M1P4"/>
<reference evidence="3 4" key="1">
    <citation type="journal article" date="2017" name="Curr. Biol.">
        <title>Genome architecture and evolution of a unichromosomal asexual nematode.</title>
        <authorList>
            <person name="Fradin H."/>
            <person name="Zegar C."/>
            <person name="Gutwein M."/>
            <person name="Lucas J."/>
            <person name="Kovtun M."/>
            <person name="Corcoran D."/>
            <person name="Baugh L.R."/>
            <person name="Kiontke K."/>
            <person name="Gunsalus K."/>
            <person name="Fitch D.H."/>
            <person name="Piano F."/>
        </authorList>
    </citation>
    <scope>NUCLEOTIDE SEQUENCE [LARGE SCALE GENOMIC DNA]</scope>
    <source>
        <strain evidence="3">PF1309</strain>
    </source>
</reference>
<feature type="domain" description="aECM cysteine-cradle" evidence="2">
    <location>
        <begin position="393"/>
        <end position="445"/>
    </location>
</feature>
<dbReference type="Proteomes" id="UP000218231">
    <property type="component" value="Unassembled WGS sequence"/>
</dbReference>
<protein>
    <recommendedName>
        <fullName evidence="2">aECM cysteine-cradle domain-containing protein</fullName>
    </recommendedName>
</protein>
<dbReference type="OrthoDB" id="5877986at2759"/>
<proteinExistence type="predicted"/>
<feature type="region of interest" description="Disordered" evidence="1">
    <location>
        <begin position="88"/>
        <end position="108"/>
    </location>
</feature>
<accession>A0A2A2M1P4</accession>
<feature type="region of interest" description="Disordered" evidence="1">
    <location>
        <begin position="357"/>
        <end position="379"/>
    </location>
</feature>
<comment type="caution">
    <text evidence="3">The sequence shown here is derived from an EMBL/GenBank/DDBJ whole genome shotgun (WGS) entry which is preliminary data.</text>
</comment>
<organism evidence="3 4">
    <name type="scientific">Diploscapter pachys</name>
    <dbReference type="NCBI Taxonomy" id="2018661"/>
    <lineage>
        <taxon>Eukaryota</taxon>
        <taxon>Metazoa</taxon>
        <taxon>Ecdysozoa</taxon>
        <taxon>Nematoda</taxon>
        <taxon>Chromadorea</taxon>
        <taxon>Rhabditida</taxon>
        <taxon>Rhabditina</taxon>
        <taxon>Rhabditomorpha</taxon>
        <taxon>Rhabditoidea</taxon>
        <taxon>Rhabditidae</taxon>
        <taxon>Diploscapter</taxon>
    </lineage>
</organism>
<feature type="compositionally biased region" description="Pro residues" evidence="1">
    <location>
        <begin position="260"/>
        <end position="279"/>
    </location>
</feature>
<feature type="region of interest" description="Disordered" evidence="1">
    <location>
        <begin position="260"/>
        <end position="281"/>
    </location>
</feature>
<evidence type="ECO:0000313" key="3">
    <source>
        <dbReference type="EMBL" id="PAV92205.1"/>
    </source>
</evidence>
<sequence>MVRVVDNYEKKLNSINDKLTPIRGKVKRYRCIEEYVTLEEWEHELAQSRARVRNKYLHPHMPTVYFTTTLPPEPHDIHEIKTTEYEIKPTEKPTSTETTAEKVKHTSTNRIDAETTTQNWEEMDDSKIDELIEKMYLKEKTKKEKTRHRYIMDKDGNFHINREEGTDMPEIRRKPIAEHKIAYMIDSNPELEHRNSYRKPTRFRKTKGRYMRKKVKPFKRLIYRPKNIKQMPPELFEPPPERRLRPVHITIQRGAPVLAPPLPFIEPPSELPPPTPIAPTPAQVISMNQLLDPSPAPTQQMVTPIQAPPQIAQQQQQQQQNSQNPQNPQPTQAAPPSVPMPSQSVAQVPAQMTFYPQAQQQLQQQQSPQFGMPPQEGPVPYRPPENGGFEKATKENCKRMRQIASMYGVTDITGFARRNCAFLQTFVPGATCEQIFRFVDSCKDQKFLL</sequence>
<keyword evidence="4" id="KW-1185">Reference proteome</keyword>
<evidence type="ECO:0000256" key="1">
    <source>
        <dbReference type="SAM" id="MobiDB-lite"/>
    </source>
</evidence>
<evidence type="ECO:0000313" key="4">
    <source>
        <dbReference type="Proteomes" id="UP000218231"/>
    </source>
</evidence>
<dbReference type="PANTHER" id="PTHR37435:SF3">
    <property type="entry name" value="DUMPY: SHORTER THAN WILD-TYPE"/>
    <property type="match status" value="1"/>
</dbReference>
<evidence type="ECO:0000259" key="2">
    <source>
        <dbReference type="Pfam" id="PF23626"/>
    </source>
</evidence>
<dbReference type="EMBL" id="LIAE01006252">
    <property type="protein sequence ID" value="PAV92205.1"/>
    <property type="molecule type" value="Genomic_DNA"/>
</dbReference>
<dbReference type="Pfam" id="PF23626">
    <property type="entry name" value="CCD_aECM"/>
    <property type="match status" value="1"/>
</dbReference>
<feature type="compositionally biased region" description="Low complexity" evidence="1">
    <location>
        <begin position="357"/>
        <end position="374"/>
    </location>
</feature>
<dbReference type="InterPro" id="IPR055352">
    <property type="entry name" value="CCD_aECM"/>
</dbReference>
<feature type="compositionally biased region" description="Low complexity" evidence="1">
    <location>
        <begin position="308"/>
        <end position="335"/>
    </location>
</feature>
<dbReference type="PANTHER" id="PTHR37435">
    <property type="entry name" value="PROTEIN CBG14344"/>
    <property type="match status" value="1"/>
</dbReference>
<name>A0A2A2M1P4_9BILA</name>
<feature type="region of interest" description="Disordered" evidence="1">
    <location>
        <begin position="308"/>
        <end position="345"/>
    </location>
</feature>